<evidence type="ECO:0000259" key="1">
    <source>
        <dbReference type="Pfam" id="PF01471"/>
    </source>
</evidence>
<dbReference type="AlphaFoldDB" id="A0A1K1LIK4"/>
<dbReference type="Proteomes" id="UP000183461">
    <property type="component" value="Unassembled WGS sequence"/>
</dbReference>
<proteinExistence type="predicted"/>
<feature type="domain" description="Peptidoglycan binding-like" evidence="1">
    <location>
        <begin position="10"/>
        <end position="68"/>
    </location>
</feature>
<name>A0A1K1LIK4_RUMFL</name>
<keyword evidence="2" id="KW-0378">Hydrolase</keyword>
<evidence type="ECO:0000313" key="3">
    <source>
        <dbReference type="Proteomes" id="UP000183461"/>
    </source>
</evidence>
<dbReference type="EMBL" id="FPIP01000001">
    <property type="protein sequence ID" value="SFW10705.1"/>
    <property type="molecule type" value="Genomic_DNA"/>
</dbReference>
<dbReference type="InterPro" id="IPR036365">
    <property type="entry name" value="PGBD-like_sf"/>
</dbReference>
<reference evidence="2 3" key="1">
    <citation type="submission" date="2016-11" db="EMBL/GenBank/DDBJ databases">
        <authorList>
            <person name="Jaros S."/>
            <person name="Januszkiewicz K."/>
            <person name="Wedrychowicz H."/>
        </authorList>
    </citation>
    <scope>NUCLEOTIDE SEQUENCE [LARGE SCALE GENOMIC DNA]</scope>
    <source>
        <strain evidence="2 3">YL228</strain>
    </source>
</reference>
<dbReference type="InterPro" id="IPR036366">
    <property type="entry name" value="PGBDSf"/>
</dbReference>
<dbReference type="RefSeq" id="WP_072298846.1">
    <property type="nucleotide sequence ID" value="NZ_FPIP01000001.1"/>
</dbReference>
<dbReference type="Gene3D" id="1.10.101.10">
    <property type="entry name" value="PGBD-like superfamily/PGBD"/>
    <property type="match status" value="2"/>
</dbReference>
<dbReference type="InterPro" id="IPR002477">
    <property type="entry name" value="Peptidoglycan-bd-like"/>
</dbReference>
<dbReference type="Pfam" id="PF01471">
    <property type="entry name" value="PG_binding_1"/>
    <property type="match status" value="2"/>
</dbReference>
<feature type="domain" description="Peptidoglycan binding-like" evidence="1">
    <location>
        <begin position="100"/>
        <end position="160"/>
    </location>
</feature>
<dbReference type="GO" id="GO:0016787">
    <property type="term" value="F:hydrolase activity"/>
    <property type="evidence" value="ECO:0007669"/>
    <property type="project" value="UniProtKB-KW"/>
</dbReference>
<sequence>MPYTEQQKKEHIRELQSYLYAISMFDKNIPQILPDGVYDADTRAAVEAFQRTYGLPVTGDTDSATWNRIAAIYRDYLDGAPAAYHVFPSRSFTACMGDSGEVVYIIQAMLWKAAAWYDNMPKVSVCGEFDEATASAVCAFQQRSGLPDSGTVDCPTWNMLVRFLENKV</sequence>
<organism evidence="2 3">
    <name type="scientific">Ruminococcus flavefaciens</name>
    <dbReference type="NCBI Taxonomy" id="1265"/>
    <lineage>
        <taxon>Bacteria</taxon>
        <taxon>Bacillati</taxon>
        <taxon>Bacillota</taxon>
        <taxon>Clostridia</taxon>
        <taxon>Eubacteriales</taxon>
        <taxon>Oscillospiraceae</taxon>
        <taxon>Ruminococcus</taxon>
    </lineage>
</organism>
<accession>A0A1K1LIK4</accession>
<protein>
    <submittedName>
        <fullName evidence="2">Peptidoglycan-binding (PGRP) domain of peptidoglycan hydrolases-containing protein</fullName>
    </submittedName>
</protein>
<evidence type="ECO:0000313" key="2">
    <source>
        <dbReference type="EMBL" id="SFW10705.1"/>
    </source>
</evidence>
<gene>
    <name evidence="2" type="ORF">SAMN02910280_0382</name>
</gene>
<dbReference type="SUPFAM" id="SSF47090">
    <property type="entry name" value="PGBD-like"/>
    <property type="match status" value="2"/>
</dbReference>